<dbReference type="EMBL" id="JAEPRA010000006">
    <property type="protein sequence ID" value="KAG2184225.1"/>
    <property type="molecule type" value="Genomic_DNA"/>
</dbReference>
<reference evidence="1" key="1">
    <citation type="submission" date="2020-12" db="EMBL/GenBank/DDBJ databases">
        <title>Metabolic potential, ecology and presence of endohyphal bacteria is reflected in genomic diversity of Mucoromycotina.</title>
        <authorList>
            <person name="Muszewska A."/>
            <person name="Okrasinska A."/>
            <person name="Steczkiewicz K."/>
            <person name="Drgas O."/>
            <person name="Orlowska M."/>
            <person name="Perlinska-Lenart U."/>
            <person name="Aleksandrzak-Piekarczyk T."/>
            <person name="Szatraj K."/>
            <person name="Zielenkiewicz U."/>
            <person name="Pilsyk S."/>
            <person name="Malc E."/>
            <person name="Mieczkowski P."/>
            <person name="Kruszewska J.S."/>
            <person name="Biernat P."/>
            <person name="Pawlowska J."/>
        </authorList>
    </citation>
    <scope>NUCLEOTIDE SEQUENCE</scope>
    <source>
        <strain evidence="1">WA0000051536</strain>
    </source>
</reference>
<dbReference type="AlphaFoldDB" id="A0A8H7Q2B1"/>
<dbReference type="OrthoDB" id="10253744at2759"/>
<organism evidence="1 2">
    <name type="scientific">Umbelopsis vinacea</name>
    <dbReference type="NCBI Taxonomy" id="44442"/>
    <lineage>
        <taxon>Eukaryota</taxon>
        <taxon>Fungi</taxon>
        <taxon>Fungi incertae sedis</taxon>
        <taxon>Mucoromycota</taxon>
        <taxon>Mucoromycotina</taxon>
        <taxon>Umbelopsidomycetes</taxon>
        <taxon>Umbelopsidales</taxon>
        <taxon>Umbelopsidaceae</taxon>
        <taxon>Umbelopsis</taxon>
    </lineage>
</organism>
<dbReference type="Gene3D" id="3.40.30.10">
    <property type="entry name" value="Glutaredoxin"/>
    <property type="match status" value="1"/>
</dbReference>
<sequence>MSGIFSAIKTVISRAASPDDLLPPKDILTQEELCLACPDPCHDHKQFPAYLKIDNTTPLLGSTKPYARHVLIATGKSDWASHIDEEKGTVTAALLDHLNKVSTPFRILTTNSSLTPTHSTVPGSTDIVVLPDNILVSNVTTKNVAQFYDLFLATPLPTQATTEMPDLKGHSELTVVKNMYTSMILLCSHRRRDKRCGVTAPILAQEFDHVLRQRDIHEGEGGAALVMAMCLPIYPPGHKFAGNVILYTNDGRRGVWYGRVSPCHCEAIVDQSLIGGKVIKELYRGSMTHSFDNEKSTAELQW</sequence>
<name>A0A8H7Q2B1_9FUNG</name>
<evidence type="ECO:0000313" key="2">
    <source>
        <dbReference type="Proteomes" id="UP000612746"/>
    </source>
</evidence>
<dbReference type="SUPFAM" id="SSF52833">
    <property type="entry name" value="Thioredoxin-like"/>
    <property type="match status" value="1"/>
</dbReference>
<evidence type="ECO:0000313" key="1">
    <source>
        <dbReference type="EMBL" id="KAG2184225.1"/>
    </source>
</evidence>
<dbReference type="InterPro" id="IPR009737">
    <property type="entry name" value="Aim32/Apd1-like"/>
</dbReference>
<comment type="caution">
    <text evidence="1">The sequence shown here is derived from an EMBL/GenBank/DDBJ whole genome shotgun (WGS) entry which is preliminary data.</text>
</comment>
<accession>A0A8H7Q2B1</accession>
<dbReference type="InterPro" id="IPR036249">
    <property type="entry name" value="Thioredoxin-like_sf"/>
</dbReference>
<gene>
    <name evidence="1" type="ORF">INT44_009240</name>
</gene>
<dbReference type="Pfam" id="PF06999">
    <property type="entry name" value="Suc_Fer-like"/>
    <property type="match status" value="1"/>
</dbReference>
<dbReference type="Proteomes" id="UP000612746">
    <property type="component" value="Unassembled WGS sequence"/>
</dbReference>
<evidence type="ECO:0008006" key="3">
    <source>
        <dbReference type="Google" id="ProtNLM"/>
    </source>
</evidence>
<keyword evidence="2" id="KW-1185">Reference proteome</keyword>
<dbReference type="PANTHER" id="PTHR31902">
    <property type="entry name" value="ACTIN PATCHES DISTAL PROTEIN 1"/>
    <property type="match status" value="1"/>
</dbReference>
<dbReference type="PANTHER" id="PTHR31902:SF14">
    <property type="entry name" value="ACTIN PATCHES DISTAL PROTEIN 1"/>
    <property type="match status" value="1"/>
</dbReference>
<protein>
    <recommendedName>
        <fullName evidence="3">Sucrase/ferredoxin-like-domain-containing protein</fullName>
    </recommendedName>
</protein>
<proteinExistence type="predicted"/>
<dbReference type="CDD" id="cd03062">
    <property type="entry name" value="TRX_Fd_Sucrase"/>
    <property type="match status" value="1"/>
</dbReference>